<dbReference type="Proteomes" id="UP001152300">
    <property type="component" value="Unassembled WGS sequence"/>
</dbReference>
<gene>
    <name evidence="1" type="ORF">OCU04_000258</name>
</gene>
<dbReference type="AlphaFoldDB" id="A0A9X0DNK0"/>
<organism evidence="1 2">
    <name type="scientific">Sclerotinia nivalis</name>
    <dbReference type="NCBI Taxonomy" id="352851"/>
    <lineage>
        <taxon>Eukaryota</taxon>
        <taxon>Fungi</taxon>
        <taxon>Dikarya</taxon>
        <taxon>Ascomycota</taxon>
        <taxon>Pezizomycotina</taxon>
        <taxon>Leotiomycetes</taxon>
        <taxon>Helotiales</taxon>
        <taxon>Sclerotiniaceae</taxon>
        <taxon>Sclerotinia</taxon>
    </lineage>
</organism>
<dbReference type="EMBL" id="JAPEIS010000001">
    <property type="protein sequence ID" value="KAJ8069844.1"/>
    <property type="molecule type" value="Genomic_DNA"/>
</dbReference>
<comment type="caution">
    <text evidence="1">The sequence shown here is derived from an EMBL/GenBank/DDBJ whole genome shotgun (WGS) entry which is preliminary data.</text>
</comment>
<evidence type="ECO:0000313" key="2">
    <source>
        <dbReference type="Proteomes" id="UP001152300"/>
    </source>
</evidence>
<keyword evidence="2" id="KW-1185">Reference proteome</keyword>
<name>A0A9X0DNK0_9HELO</name>
<accession>A0A9X0DNK0</accession>
<evidence type="ECO:0000313" key="1">
    <source>
        <dbReference type="EMBL" id="KAJ8069844.1"/>
    </source>
</evidence>
<dbReference type="OrthoDB" id="432970at2759"/>
<protein>
    <submittedName>
        <fullName evidence="1">Uncharacterized protein</fullName>
    </submittedName>
</protein>
<reference evidence="1" key="1">
    <citation type="submission" date="2022-11" db="EMBL/GenBank/DDBJ databases">
        <title>Genome Resource of Sclerotinia nivalis Strain SnTB1, a Plant Pathogen Isolated from American Ginseng.</title>
        <authorList>
            <person name="Fan S."/>
        </authorList>
    </citation>
    <scope>NUCLEOTIDE SEQUENCE</scope>
    <source>
        <strain evidence="1">SnTB1</strain>
    </source>
</reference>
<proteinExistence type="predicted"/>
<sequence>MQETDLGPHKAESENSRARELLGRAADLLLAIMYQILLHASLFGFEWVDISGSTIHLIPPESSGGGIPVWIPFPVLSNSFAKELLNGKYLSTVTHHLHGSLFLGREVNVSRIQGLKSLKQRLDVQTPDPDPLYHTVYRVTLKNGWVWQLIAQERNMETRGLSVPGSIMNNIDQPKLSTSKALAFPATTPTQTSRLLPSQFIEYSVVERTEGACKGAW</sequence>